<accession>A0A0A9C9E6</accession>
<reference evidence="1" key="1">
    <citation type="submission" date="2014-09" db="EMBL/GenBank/DDBJ databases">
        <authorList>
            <person name="Magalhaes I.L.F."/>
            <person name="Oliveira U."/>
            <person name="Santos F.R."/>
            <person name="Vidigal T.H.D.A."/>
            <person name="Brescovit A.D."/>
            <person name="Santos A.J."/>
        </authorList>
    </citation>
    <scope>NUCLEOTIDE SEQUENCE</scope>
    <source>
        <tissue evidence="1">Shoot tissue taken approximately 20 cm above the soil surface</tissue>
    </source>
</reference>
<sequence>MYRCPNETFFCASSKQIISPDGSSIMSLIDFHLSLACPNLFGTKRFRCCCYLQNLSVLSSS</sequence>
<organism evidence="1">
    <name type="scientific">Arundo donax</name>
    <name type="common">Giant reed</name>
    <name type="synonym">Donax arundinaceus</name>
    <dbReference type="NCBI Taxonomy" id="35708"/>
    <lineage>
        <taxon>Eukaryota</taxon>
        <taxon>Viridiplantae</taxon>
        <taxon>Streptophyta</taxon>
        <taxon>Embryophyta</taxon>
        <taxon>Tracheophyta</taxon>
        <taxon>Spermatophyta</taxon>
        <taxon>Magnoliopsida</taxon>
        <taxon>Liliopsida</taxon>
        <taxon>Poales</taxon>
        <taxon>Poaceae</taxon>
        <taxon>PACMAD clade</taxon>
        <taxon>Arundinoideae</taxon>
        <taxon>Arundineae</taxon>
        <taxon>Arundo</taxon>
    </lineage>
</organism>
<evidence type="ECO:0000313" key="1">
    <source>
        <dbReference type="EMBL" id="JAD68092.1"/>
    </source>
</evidence>
<name>A0A0A9C9E6_ARUDO</name>
<dbReference type="EMBL" id="GBRH01229803">
    <property type="protein sequence ID" value="JAD68092.1"/>
    <property type="molecule type" value="Transcribed_RNA"/>
</dbReference>
<reference evidence="1" key="2">
    <citation type="journal article" date="2015" name="Data Brief">
        <title>Shoot transcriptome of the giant reed, Arundo donax.</title>
        <authorList>
            <person name="Barrero R.A."/>
            <person name="Guerrero F.D."/>
            <person name="Moolhuijzen P."/>
            <person name="Goolsby J.A."/>
            <person name="Tidwell J."/>
            <person name="Bellgard S.E."/>
            <person name="Bellgard M.I."/>
        </authorList>
    </citation>
    <scope>NUCLEOTIDE SEQUENCE</scope>
    <source>
        <tissue evidence="1">Shoot tissue taken approximately 20 cm above the soil surface</tissue>
    </source>
</reference>
<dbReference type="AlphaFoldDB" id="A0A0A9C9E6"/>
<proteinExistence type="predicted"/>
<protein>
    <submittedName>
        <fullName evidence="1">Uncharacterized protein</fullName>
    </submittedName>
</protein>